<evidence type="ECO:0000313" key="4">
    <source>
        <dbReference type="EMBL" id="NME70374.1"/>
    </source>
</evidence>
<protein>
    <submittedName>
        <fullName evidence="4">DUF5060 domain-containing protein</fullName>
    </submittedName>
</protein>
<feature type="signal peptide" evidence="1">
    <location>
        <begin position="1"/>
        <end position="19"/>
    </location>
</feature>
<evidence type="ECO:0000256" key="1">
    <source>
        <dbReference type="SAM" id="SignalP"/>
    </source>
</evidence>
<dbReference type="Pfam" id="PF16586">
    <property type="entry name" value="DUF5060"/>
    <property type="match status" value="1"/>
</dbReference>
<evidence type="ECO:0000259" key="2">
    <source>
        <dbReference type="Pfam" id="PF12904"/>
    </source>
</evidence>
<sequence length="591" mass="67117">MKLKLILLICSLFLQQLHAQEITGELKEWHTVTLTFDGPETYEQDPINPFLDYRLDVTFTNGQEKFVIPGFYAADGNAAETSADKGNKWKVRFAPNTTGTWTYKTSFVKGKNIAVAENSADGVKLSPDGTSGTFEVTASDKSGLDLRGKGRLKPTDTHYLQFEGNKEYYIKGGANSPEDLLGYHEFDGTPKKHKFEKHIPEWKEGDPTWQNGKGKGIVGGMNYLSSTGINAVYFLTMNVMGDGKNVWPWTEEHERYRFDVSKLEQWELLFSHMDKVGLVKHVITQETENENLLDIGYTGIQRKLYYRELVARFAHHPGIIWNMGEESGITTWSPVGQTTKMRIAMIEYMKALEPYGNMVAIHTLPNKKDHENTVKPLLGNKSLDGISFQIHDLHHTYETTLHWRNESEKAGKKWVIWLDEIGPAKAGVLPDDYPGQQDTVRKDVIWANLMAGGAGVEHYFGYKYPHNDLNCEDWHTRDRIWKMTYVATDFFQKYLPFTTMKADNTLADVKDSYTFAKEGDTYCIYLKEGGQPTLNLEGHSGKFSVHWYNPRSGGNLIKTKIKTVNAGEKVALGPSPTLNEDWVVLVRKLKS</sequence>
<dbReference type="InterPro" id="IPR024749">
    <property type="entry name" value="Collagen-bd_put"/>
</dbReference>
<dbReference type="RefSeq" id="WP_169658614.1">
    <property type="nucleotide sequence ID" value="NZ_JABANE010000062.1"/>
</dbReference>
<keyword evidence="1" id="KW-0732">Signal</keyword>
<reference evidence="4 5" key="1">
    <citation type="submission" date="2020-04" db="EMBL/GenBank/DDBJ databases">
        <title>Flammeovirga sp. SR4, a novel species isolated from seawater.</title>
        <authorList>
            <person name="Wang X."/>
        </authorList>
    </citation>
    <scope>NUCLEOTIDE SEQUENCE [LARGE SCALE GENOMIC DNA]</scope>
    <source>
        <strain evidence="4 5">ATCC 23126</strain>
    </source>
</reference>
<feature type="chain" id="PRO_5030592685" evidence="1">
    <location>
        <begin position="20"/>
        <end position="591"/>
    </location>
</feature>
<dbReference type="Pfam" id="PF12904">
    <property type="entry name" value="Collagen_bind_2"/>
    <property type="match status" value="1"/>
</dbReference>
<dbReference type="Gene3D" id="3.20.20.80">
    <property type="entry name" value="Glycosidases"/>
    <property type="match status" value="1"/>
</dbReference>
<organism evidence="4 5">
    <name type="scientific">Flammeovirga aprica JL-4</name>
    <dbReference type="NCBI Taxonomy" id="694437"/>
    <lineage>
        <taxon>Bacteria</taxon>
        <taxon>Pseudomonadati</taxon>
        <taxon>Bacteroidota</taxon>
        <taxon>Cytophagia</taxon>
        <taxon>Cytophagales</taxon>
        <taxon>Flammeovirgaceae</taxon>
        <taxon>Flammeovirga</taxon>
    </lineage>
</organism>
<feature type="domain" description="DUF5060" evidence="3">
    <location>
        <begin position="26"/>
        <end position="107"/>
    </location>
</feature>
<dbReference type="EMBL" id="JABANE010000062">
    <property type="protein sequence ID" value="NME70374.1"/>
    <property type="molecule type" value="Genomic_DNA"/>
</dbReference>
<keyword evidence="5" id="KW-1185">Reference proteome</keyword>
<dbReference type="Gene3D" id="2.60.40.10">
    <property type="entry name" value="Immunoglobulins"/>
    <property type="match status" value="1"/>
</dbReference>
<gene>
    <name evidence="4" type="ORF">HHU12_20525</name>
</gene>
<name>A0A7X9RXG0_9BACT</name>
<dbReference type="Proteomes" id="UP000576082">
    <property type="component" value="Unassembled WGS sequence"/>
</dbReference>
<feature type="domain" description="Putative collagen-binding" evidence="2">
    <location>
        <begin position="510"/>
        <end position="586"/>
    </location>
</feature>
<evidence type="ECO:0000259" key="3">
    <source>
        <dbReference type="Pfam" id="PF16586"/>
    </source>
</evidence>
<proteinExistence type="predicted"/>
<dbReference type="AlphaFoldDB" id="A0A7X9RXG0"/>
<accession>A0A7X9RXG0</accession>
<dbReference type="InterPro" id="IPR032260">
    <property type="entry name" value="DUF5060"/>
</dbReference>
<evidence type="ECO:0000313" key="5">
    <source>
        <dbReference type="Proteomes" id="UP000576082"/>
    </source>
</evidence>
<dbReference type="InterPro" id="IPR013783">
    <property type="entry name" value="Ig-like_fold"/>
</dbReference>
<comment type="caution">
    <text evidence="4">The sequence shown here is derived from an EMBL/GenBank/DDBJ whole genome shotgun (WGS) entry which is preliminary data.</text>
</comment>